<evidence type="ECO:0000313" key="1">
    <source>
        <dbReference type="EMBL" id="CAA9417827.1"/>
    </source>
</evidence>
<feature type="non-terminal residue" evidence="1">
    <location>
        <position position="54"/>
    </location>
</feature>
<reference evidence="1" key="1">
    <citation type="submission" date="2020-02" db="EMBL/GenBank/DDBJ databases">
        <authorList>
            <person name="Meier V. D."/>
        </authorList>
    </citation>
    <scope>NUCLEOTIDE SEQUENCE</scope>
    <source>
        <strain evidence="1">AVDCRST_MAG06</strain>
    </source>
</reference>
<gene>
    <name evidence="1" type="ORF">AVDCRST_MAG06-3311</name>
</gene>
<dbReference type="EMBL" id="CADCUP010000221">
    <property type="protein sequence ID" value="CAA9417827.1"/>
    <property type="molecule type" value="Genomic_DNA"/>
</dbReference>
<protein>
    <recommendedName>
        <fullName evidence="2">Alpha/beta hydrolase</fullName>
    </recommendedName>
</protein>
<name>A0A6J4PM00_9ACTN</name>
<dbReference type="Gene3D" id="3.40.50.1820">
    <property type="entry name" value="alpha/beta hydrolase"/>
    <property type="match status" value="1"/>
</dbReference>
<organism evidence="1">
    <name type="scientific">uncultured Nocardioides sp</name>
    <dbReference type="NCBI Taxonomy" id="198441"/>
    <lineage>
        <taxon>Bacteria</taxon>
        <taxon>Bacillati</taxon>
        <taxon>Actinomycetota</taxon>
        <taxon>Actinomycetes</taxon>
        <taxon>Propionibacteriales</taxon>
        <taxon>Nocardioidaceae</taxon>
        <taxon>Nocardioides</taxon>
        <taxon>environmental samples</taxon>
    </lineage>
</organism>
<proteinExistence type="predicted"/>
<dbReference type="SUPFAM" id="SSF53474">
    <property type="entry name" value="alpha/beta-Hydrolases"/>
    <property type="match status" value="1"/>
</dbReference>
<accession>A0A6J4PM00</accession>
<dbReference type="InterPro" id="IPR029058">
    <property type="entry name" value="AB_hydrolase_fold"/>
</dbReference>
<dbReference type="AlphaFoldDB" id="A0A6J4PM00"/>
<sequence>MAASARIATYTHDALVFDVRDDGPLEGPVVVLLHGFPQTSTSWRAVVPHLHAAG</sequence>
<evidence type="ECO:0008006" key="2">
    <source>
        <dbReference type="Google" id="ProtNLM"/>
    </source>
</evidence>